<dbReference type="Pfam" id="PF22366">
    <property type="entry name" value="NDH2_C"/>
    <property type="match status" value="1"/>
</dbReference>
<evidence type="ECO:0000256" key="1">
    <source>
        <dbReference type="ARBA" id="ARBA00005272"/>
    </source>
</evidence>
<dbReference type="VEuPathDB" id="AmoebaDB:NF0090420"/>
<dbReference type="InterPro" id="IPR054585">
    <property type="entry name" value="NDH2-like_C"/>
</dbReference>
<dbReference type="PANTHER" id="PTHR43706">
    <property type="entry name" value="NADH DEHYDROGENASE"/>
    <property type="match status" value="1"/>
</dbReference>
<evidence type="ECO:0000256" key="4">
    <source>
        <dbReference type="ARBA" id="ARBA00022827"/>
    </source>
</evidence>
<dbReference type="VEuPathDB" id="AmoebaDB:NfTy_015980"/>
<reference evidence="13 14" key="1">
    <citation type="journal article" date="2019" name="Sci. Rep.">
        <title>Nanopore sequencing improves the draft genome of the human pathogenic amoeba Naegleria fowleri.</title>
        <authorList>
            <person name="Liechti N."/>
            <person name="Schurch N."/>
            <person name="Bruggmann R."/>
            <person name="Wittwer M."/>
        </authorList>
    </citation>
    <scope>NUCLEOTIDE SEQUENCE [LARGE SCALE GENOMIC DNA]</scope>
    <source>
        <strain evidence="13 14">ATCC 30894</strain>
    </source>
</reference>
<feature type="compositionally biased region" description="Low complexity" evidence="10">
    <location>
        <begin position="52"/>
        <end position="65"/>
    </location>
</feature>
<dbReference type="EMBL" id="VFQX01000007">
    <property type="protein sequence ID" value="KAF0982974.1"/>
    <property type="molecule type" value="Genomic_DNA"/>
</dbReference>
<dbReference type="Gene3D" id="3.50.50.100">
    <property type="match status" value="1"/>
</dbReference>
<dbReference type="GeneID" id="68118167"/>
<evidence type="ECO:0000259" key="12">
    <source>
        <dbReference type="Pfam" id="PF22366"/>
    </source>
</evidence>
<dbReference type="InterPro" id="IPR023753">
    <property type="entry name" value="FAD/NAD-binding_dom"/>
</dbReference>
<organism evidence="13 14">
    <name type="scientific">Naegleria fowleri</name>
    <name type="common">Brain eating amoeba</name>
    <dbReference type="NCBI Taxonomy" id="5763"/>
    <lineage>
        <taxon>Eukaryota</taxon>
        <taxon>Discoba</taxon>
        <taxon>Heterolobosea</taxon>
        <taxon>Tetramitia</taxon>
        <taxon>Eutetramitia</taxon>
        <taxon>Vahlkampfiidae</taxon>
        <taxon>Naegleria</taxon>
    </lineage>
</organism>
<comment type="catalytic activity">
    <reaction evidence="8">
        <text>a quinone + NADH + H(+) = a quinol + NAD(+)</text>
        <dbReference type="Rhea" id="RHEA:46160"/>
        <dbReference type="ChEBI" id="CHEBI:15378"/>
        <dbReference type="ChEBI" id="CHEBI:24646"/>
        <dbReference type="ChEBI" id="CHEBI:57540"/>
        <dbReference type="ChEBI" id="CHEBI:57945"/>
        <dbReference type="ChEBI" id="CHEBI:132124"/>
        <dbReference type="EC" id="1.6.5.9"/>
    </reaction>
</comment>
<evidence type="ECO:0000259" key="11">
    <source>
        <dbReference type="Pfam" id="PF07992"/>
    </source>
</evidence>
<dbReference type="OMA" id="HVDVLTN"/>
<evidence type="ECO:0000256" key="7">
    <source>
        <dbReference type="ARBA" id="ARBA00023027"/>
    </source>
</evidence>
<dbReference type="Proteomes" id="UP000444721">
    <property type="component" value="Unassembled WGS sequence"/>
</dbReference>
<dbReference type="RefSeq" id="XP_044567687.1">
    <property type="nucleotide sequence ID" value="XM_044701307.1"/>
</dbReference>
<dbReference type="GO" id="GO:0005739">
    <property type="term" value="C:mitochondrion"/>
    <property type="evidence" value="ECO:0007669"/>
    <property type="project" value="UniProtKB-ARBA"/>
</dbReference>
<evidence type="ECO:0000313" key="13">
    <source>
        <dbReference type="EMBL" id="KAF0982974.1"/>
    </source>
</evidence>
<evidence type="ECO:0000256" key="3">
    <source>
        <dbReference type="ARBA" id="ARBA00022630"/>
    </source>
</evidence>
<gene>
    <name evidence="13" type="ORF">FDP41_010952</name>
</gene>
<feature type="region of interest" description="Disordered" evidence="10">
    <location>
        <begin position="52"/>
        <end position="77"/>
    </location>
</feature>
<evidence type="ECO:0000256" key="5">
    <source>
        <dbReference type="ARBA" id="ARBA00022946"/>
    </source>
</evidence>
<feature type="domain" description="External alternative NADH-ubiquinone oxidoreductase-like C-terminal" evidence="12">
    <location>
        <begin position="453"/>
        <end position="513"/>
    </location>
</feature>
<dbReference type="InterPro" id="IPR045024">
    <property type="entry name" value="NDH-2"/>
</dbReference>
<proteinExistence type="inferred from homology"/>
<dbReference type="SUPFAM" id="SSF51905">
    <property type="entry name" value="FAD/NAD(P)-binding domain"/>
    <property type="match status" value="2"/>
</dbReference>
<keyword evidence="4" id="KW-0274">FAD</keyword>
<evidence type="ECO:0000256" key="9">
    <source>
        <dbReference type="ARBA" id="ARBA00049010"/>
    </source>
</evidence>
<dbReference type="OrthoDB" id="3244603at2759"/>
<keyword evidence="3" id="KW-0285">Flavoprotein</keyword>
<keyword evidence="7" id="KW-0520">NAD</keyword>
<name>A0A6A5C8X9_NAEFO</name>
<dbReference type="InterPro" id="IPR036188">
    <property type="entry name" value="FAD/NAD-bd_sf"/>
</dbReference>
<keyword evidence="14" id="KW-1185">Reference proteome</keyword>
<evidence type="ECO:0000256" key="2">
    <source>
        <dbReference type="ARBA" id="ARBA00012637"/>
    </source>
</evidence>
<sequence>MKRTSWKMILSTWSLPSSRHVTIQKHLTTPTITTITAALTQRLNFHGWSCSETSHSSSSTTTTTTANGGGVASTTIKDVEPPVNVEKGIHDRQVSFAKSIHKPNEKKNLVILGSGWGGFRLLKEIDMDKYNVYLSTPRNHFLFTPLLPGAACGTVELRSIIEPVRRAVYHEDYHYFEGKAIAIDTENQRVICKPNYEQDPNFCLNYDELVIAIGCDVNDFGVPGVKEHAFPIKEIYHARTIRNQIIQCFERAANPSTPVHLRETLLHFVVVGAGPTGIEYAAELHDLIRDLSKHFPPDIVEEVRLTVIEAGSTVLSAFDTSLQKYTQKFFRRNHIKIRTNQRVKQILSPNAVELHDGSIIECGIVVWSAGIQPRSIPVTQGRPLPIDPKSKKILVTDHLKVKGFENVYAIGDVSLIENMPLAATAQVAQQEGLYLARSLNGTVPKDTPFVYHHLGQLAYIGNYRAISQVGALKRGGFLSWMFWRSAYLTRLVSIKNKFNVLMNWTSTFFFGRDISRF</sequence>
<comment type="caution">
    <text evidence="13">The sequence shown here is derived from an EMBL/GenBank/DDBJ whole genome shotgun (WGS) entry which is preliminary data.</text>
</comment>
<dbReference type="AlphaFoldDB" id="A0A6A5C8X9"/>
<dbReference type="VEuPathDB" id="AmoebaDB:FDP41_010952"/>
<dbReference type="PRINTS" id="PR00411">
    <property type="entry name" value="PNDRDTASEI"/>
</dbReference>
<accession>A0A6A5C8X9</accession>
<protein>
    <recommendedName>
        <fullName evidence="2">NADH:ubiquinone reductase (non-electrogenic)</fullName>
        <ecNumber evidence="2">1.6.5.9</ecNumber>
    </recommendedName>
</protein>
<evidence type="ECO:0000256" key="6">
    <source>
        <dbReference type="ARBA" id="ARBA00023002"/>
    </source>
</evidence>
<evidence type="ECO:0000313" key="14">
    <source>
        <dbReference type="Proteomes" id="UP000444721"/>
    </source>
</evidence>
<keyword evidence="5" id="KW-0809">Transit peptide</keyword>
<dbReference type="Pfam" id="PF07992">
    <property type="entry name" value="Pyr_redox_2"/>
    <property type="match status" value="1"/>
</dbReference>
<keyword evidence="6" id="KW-0560">Oxidoreductase</keyword>
<dbReference type="GO" id="GO:0050136">
    <property type="term" value="F:NADH dehydrogenase (quinone) (non-electrogenic) activity"/>
    <property type="evidence" value="ECO:0007669"/>
    <property type="project" value="UniProtKB-EC"/>
</dbReference>
<dbReference type="PRINTS" id="PR00368">
    <property type="entry name" value="FADPNR"/>
</dbReference>
<dbReference type="EC" id="1.6.5.9" evidence="2"/>
<comment type="catalytic activity">
    <reaction evidence="9">
        <text>a ubiquinone + NADH + H(+) = a ubiquinol + NAD(+)</text>
        <dbReference type="Rhea" id="RHEA:23152"/>
        <dbReference type="Rhea" id="RHEA-COMP:9565"/>
        <dbReference type="Rhea" id="RHEA-COMP:9566"/>
        <dbReference type="ChEBI" id="CHEBI:15378"/>
        <dbReference type="ChEBI" id="CHEBI:16389"/>
        <dbReference type="ChEBI" id="CHEBI:17976"/>
        <dbReference type="ChEBI" id="CHEBI:57540"/>
        <dbReference type="ChEBI" id="CHEBI:57945"/>
    </reaction>
</comment>
<evidence type="ECO:0000256" key="8">
    <source>
        <dbReference type="ARBA" id="ARBA00047599"/>
    </source>
</evidence>
<feature type="domain" description="FAD/NAD(P)-binding" evidence="11">
    <location>
        <begin position="108"/>
        <end position="432"/>
    </location>
</feature>
<dbReference type="PANTHER" id="PTHR43706:SF47">
    <property type="entry name" value="EXTERNAL NADH-UBIQUINONE OXIDOREDUCTASE 1, MITOCHONDRIAL-RELATED"/>
    <property type="match status" value="1"/>
</dbReference>
<evidence type="ECO:0000256" key="10">
    <source>
        <dbReference type="SAM" id="MobiDB-lite"/>
    </source>
</evidence>
<comment type="similarity">
    <text evidence="1">Belongs to the NADH dehydrogenase family.</text>
</comment>